<dbReference type="OrthoDB" id="582564at2759"/>
<proteinExistence type="predicted"/>
<accession>A0A811PI55</accession>
<gene>
    <name evidence="2" type="ORF">NCGR_LOCUS27438</name>
</gene>
<keyword evidence="3" id="KW-1185">Reference proteome</keyword>
<dbReference type="EMBL" id="CAJGYO010000007">
    <property type="protein sequence ID" value="CAD6241762.1"/>
    <property type="molecule type" value="Genomic_DNA"/>
</dbReference>
<dbReference type="AlphaFoldDB" id="A0A811PI55"/>
<organism evidence="2 3">
    <name type="scientific">Miscanthus lutarioriparius</name>
    <dbReference type="NCBI Taxonomy" id="422564"/>
    <lineage>
        <taxon>Eukaryota</taxon>
        <taxon>Viridiplantae</taxon>
        <taxon>Streptophyta</taxon>
        <taxon>Embryophyta</taxon>
        <taxon>Tracheophyta</taxon>
        <taxon>Spermatophyta</taxon>
        <taxon>Magnoliopsida</taxon>
        <taxon>Liliopsida</taxon>
        <taxon>Poales</taxon>
        <taxon>Poaceae</taxon>
        <taxon>PACMAD clade</taxon>
        <taxon>Panicoideae</taxon>
        <taxon>Andropogonodae</taxon>
        <taxon>Andropogoneae</taxon>
        <taxon>Saccharinae</taxon>
        <taxon>Miscanthus</taxon>
    </lineage>
</organism>
<dbReference type="Proteomes" id="UP000604825">
    <property type="component" value="Unassembled WGS sequence"/>
</dbReference>
<evidence type="ECO:0000313" key="2">
    <source>
        <dbReference type="EMBL" id="CAD6241762.1"/>
    </source>
</evidence>
<name>A0A811PI55_9POAL</name>
<reference evidence="2" key="1">
    <citation type="submission" date="2020-10" db="EMBL/GenBank/DDBJ databases">
        <authorList>
            <person name="Han B."/>
            <person name="Lu T."/>
            <person name="Zhao Q."/>
            <person name="Huang X."/>
            <person name="Zhao Y."/>
        </authorList>
    </citation>
    <scope>NUCLEOTIDE SEQUENCE</scope>
</reference>
<keyword evidence="1" id="KW-0732">Signal</keyword>
<evidence type="ECO:0000313" key="3">
    <source>
        <dbReference type="Proteomes" id="UP000604825"/>
    </source>
</evidence>
<feature type="chain" id="PRO_5032919552" evidence="1">
    <location>
        <begin position="34"/>
        <end position="87"/>
    </location>
</feature>
<feature type="signal peptide" evidence="1">
    <location>
        <begin position="1"/>
        <end position="33"/>
    </location>
</feature>
<comment type="caution">
    <text evidence="2">The sequence shown here is derived from an EMBL/GenBank/DDBJ whole genome shotgun (WGS) entry which is preliminary data.</text>
</comment>
<sequence>MPTAVAPRAAPSSLLPLALAAAAVVALAVSCSATTDAPDAGPGAGEMVVRDDPKCEEMVPCTFRRCIQYCVSIGLQPKGFCNWKPNM</sequence>
<protein>
    <submittedName>
        <fullName evidence="2">Uncharacterized protein</fullName>
    </submittedName>
</protein>
<evidence type="ECO:0000256" key="1">
    <source>
        <dbReference type="SAM" id="SignalP"/>
    </source>
</evidence>